<evidence type="ECO:0000256" key="1">
    <source>
        <dbReference type="ARBA" id="ARBA00000022"/>
    </source>
</evidence>
<proteinExistence type="predicted"/>
<feature type="domain" description="NADAR" evidence="3">
    <location>
        <begin position="7"/>
        <end position="154"/>
    </location>
</feature>
<dbReference type="AlphaFoldDB" id="A0A0F7JSA7"/>
<accession>A0A0F7JSA7</accession>
<dbReference type="OrthoDB" id="67297at2"/>
<evidence type="ECO:0000256" key="2">
    <source>
        <dbReference type="ARBA" id="ARBA00000751"/>
    </source>
</evidence>
<dbReference type="KEGG" id="dch:SY84_11585"/>
<sequence>MSPEPVFFYRTAHPFSNFHPSVFTEGGVTYQWAEQYLMARKAALFGDEVTRRAILAARTPGECKALGRRVSPYDDARWAQERFGAALDMLRLKFGQNARLRAALLATGEAELVEAAPDDRIWGVGFSEQDAPGVRQAWGANLLGRALMAVRAELTADDGSLKVGSG</sequence>
<name>A0A0F7JSA7_9DEIO</name>
<dbReference type="InterPro" id="IPR037238">
    <property type="entry name" value="YbiA-like_sf"/>
</dbReference>
<dbReference type="InterPro" id="IPR012816">
    <property type="entry name" value="NADAR"/>
</dbReference>
<evidence type="ECO:0000313" key="4">
    <source>
        <dbReference type="EMBL" id="AKH17568.1"/>
    </source>
</evidence>
<dbReference type="PATRIC" id="fig|1309411.5.peg.2356"/>
<dbReference type="Proteomes" id="UP000034024">
    <property type="component" value="Chromosome"/>
</dbReference>
<dbReference type="Pfam" id="PF08719">
    <property type="entry name" value="NADAR"/>
    <property type="match status" value="1"/>
</dbReference>
<keyword evidence="5" id="KW-1185">Reference proteome</keyword>
<organism evidence="4 5">
    <name type="scientific">Deinococcus soli</name>
    <name type="common">ex Cha et al. 2016</name>
    <dbReference type="NCBI Taxonomy" id="1309411"/>
    <lineage>
        <taxon>Bacteria</taxon>
        <taxon>Thermotogati</taxon>
        <taxon>Deinococcota</taxon>
        <taxon>Deinococci</taxon>
        <taxon>Deinococcales</taxon>
        <taxon>Deinococcaceae</taxon>
        <taxon>Deinococcus</taxon>
    </lineage>
</organism>
<gene>
    <name evidence="4" type="ORF">SY84_11585</name>
</gene>
<reference evidence="4 5" key="1">
    <citation type="submission" date="2015-01" db="EMBL/GenBank/DDBJ databases">
        <title>Deinococcus soli/N5/whole genome sequencing.</title>
        <authorList>
            <person name="Kim M.K."/>
            <person name="Srinivasan S."/>
            <person name="Lee J.-J."/>
        </authorList>
    </citation>
    <scope>NUCLEOTIDE SEQUENCE [LARGE SCALE GENOMIC DNA]</scope>
    <source>
        <strain evidence="4 5">N5</strain>
    </source>
</reference>
<evidence type="ECO:0000259" key="3">
    <source>
        <dbReference type="Pfam" id="PF08719"/>
    </source>
</evidence>
<dbReference type="RefSeq" id="WP_046844136.1">
    <property type="nucleotide sequence ID" value="NZ_CP011389.1"/>
</dbReference>
<dbReference type="SUPFAM" id="SSF143990">
    <property type="entry name" value="YbiA-like"/>
    <property type="match status" value="1"/>
</dbReference>
<comment type="catalytic activity">
    <reaction evidence="2">
        <text>2,5-diamino-6-hydroxy-4-(5-phosphoribosylamino)-pyrimidine + H2O = 2,5,6-triamino-4-hydroxypyrimidine + D-ribose 5-phosphate</text>
        <dbReference type="Rhea" id="RHEA:23436"/>
        <dbReference type="ChEBI" id="CHEBI:15377"/>
        <dbReference type="ChEBI" id="CHEBI:58614"/>
        <dbReference type="ChEBI" id="CHEBI:78346"/>
        <dbReference type="ChEBI" id="CHEBI:137796"/>
    </reaction>
</comment>
<dbReference type="EMBL" id="CP011389">
    <property type="protein sequence ID" value="AKH17568.1"/>
    <property type="molecule type" value="Genomic_DNA"/>
</dbReference>
<comment type="catalytic activity">
    <reaction evidence="1">
        <text>5-amino-6-(5-phospho-D-ribosylamino)uracil + H2O = 5,6-diaminouracil + D-ribose 5-phosphate</text>
        <dbReference type="Rhea" id="RHEA:55020"/>
        <dbReference type="ChEBI" id="CHEBI:15377"/>
        <dbReference type="ChEBI" id="CHEBI:46252"/>
        <dbReference type="ChEBI" id="CHEBI:58453"/>
        <dbReference type="ChEBI" id="CHEBI:78346"/>
    </reaction>
</comment>
<evidence type="ECO:0000313" key="5">
    <source>
        <dbReference type="Proteomes" id="UP000034024"/>
    </source>
</evidence>
<dbReference type="Gene3D" id="1.10.357.40">
    <property type="entry name" value="YbiA-like"/>
    <property type="match status" value="1"/>
</dbReference>
<dbReference type="CDD" id="cd15457">
    <property type="entry name" value="NADAR"/>
    <property type="match status" value="1"/>
</dbReference>
<protein>
    <recommendedName>
        <fullName evidence="3">NADAR domain-containing protein</fullName>
    </recommendedName>
</protein>
<dbReference type="NCBIfam" id="TIGR02464">
    <property type="entry name" value="ribofla_fusion"/>
    <property type="match status" value="1"/>
</dbReference>